<gene>
    <name evidence="2" type="ORF">SAMN05421508_104423</name>
</gene>
<sequence>MIDDDILAPERLALVRDFLHRAGRGEAAVTLLAGDASFRKYFRVATPAHGREVLMDAPPPQEDVRPFVRIARHLAGLGLSAPRILAEDTAAGLLLLEDLGDDTYTRLLAKGDPAEEALYALAVDALIALHRTAPPAEGVPPYDLQKLLTEASLLTDWYVPATQGEDALDHAARAAYLAAWRDALAAVAGAMPDALVLRDFHVDNLMLLPECDGVAACGLLDFQDAVVGPVTYDLMSLLEDARRDIDAGLIAAMTERYLSAFPQLDRDAFAASFAVLGAQRHAKVIGIFTRLYKRDGKPQYLRHIPRVWRLFERSLAHPALAPVKAWVDTHVPPAQRIVPPCP</sequence>
<keyword evidence="3" id="KW-1185">Reference proteome</keyword>
<dbReference type="RefSeq" id="WP_245913448.1">
    <property type="nucleotide sequence ID" value="NZ_OCNJ01000004.1"/>
</dbReference>
<proteinExistence type="predicted"/>
<accession>A0A286GJK5</accession>
<dbReference type="Pfam" id="PF01636">
    <property type="entry name" value="APH"/>
    <property type="match status" value="1"/>
</dbReference>
<dbReference type="Proteomes" id="UP000219621">
    <property type="component" value="Unassembled WGS sequence"/>
</dbReference>
<dbReference type="InterPro" id="IPR011009">
    <property type="entry name" value="Kinase-like_dom_sf"/>
</dbReference>
<dbReference type="InterPro" id="IPR002575">
    <property type="entry name" value="Aminoglycoside_PTrfase"/>
</dbReference>
<evidence type="ECO:0000259" key="1">
    <source>
        <dbReference type="Pfam" id="PF01636"/>
    </source>
</evidence>
<evidence type="ECO:0000313" key="3">
    <source>
        <dbReference type="Proteomes" id="UP000219621"/>
    </source>
</evidence>
<dbReference type="Gene3D" id="3.30.200.20">
    <property type="entry name" value="Phosphorylase Kinase, domain 1"/>
    <property type="match status" value="1"/>
</dbReference>
<evidence type="ECO:0000313" key="2">
    <source>
        <dbReference type="EMBL" id="SOD95680.1"/>
    </source>
</evidence>
<protein>
    <recommendedName>
        <fullName evidence="1">Aminoglycoside phosphotransferase domain-containing protein</fullName>
    </recommendedName>
</protein>
<name>A0A286GJK5_9PROT</name>
<organism evidence="2 3">
    <name type="scientific">Caenispirillum bisanense</name>
    <dbReference type="NCBI Taxonomy" id="414052"/>
    <lineage>
        <taxon>Bacteria</taxon>
        <taxon>Pseudomonadati</taxon>
        <taxon>Pseudomonadota</taxon>
        <taxon>Alphaproteobacteria</taxon>
        <taxon>Rhodospirillales</taxon>
        <taxon>Novispirillaceae</taxon>
        <taxon>Caenispirillum</taxon>
    </lineage>
</organism>
<reference evidence="3" key="1">
    <citation type="submission" date="2017-09" db="EMBL/GenBank/DDBJ databases">
        <authorList>
            <person name="Varghese N."/>
            <person name="Submissions S."/>
        </authorList>
    </citation>
    <scope>NUCLEOTIDE SEQUENCE [LARGE SCALE GENOMIC DNA]</scope>
    <source>
        <strain evidence="3">USBA 140</strain>
    </source>
</reference>
<dbReference type="AlphaFoldDB" id="A0A286GJK5"/>
<feature type="domain" description="Aminoglycoside phosphotransferase" evidence="1">
    <location>
        <begin position="29"/>
        <end position="263"/>
    </location>
</feature>
<dbReference type="Gene3D" id="3.90.1200.10">
    <property type="match status" value="1"/>
</dbReference>
<dbReference type="EMBL" id="OCNJ01000004">
    <property type="protein sequence ID" value="SOD95680.1"/>
    <property type="molecule type" value="Genomic_DNA"/>
</dbReference>
<dbReference type="SUPFAM" id="SSF56112">
    <property type="entry name" value="Protein kinase-like (PK-like)"/>
    <property type="match status" value="1"/>
</dbReference>